<gene>
    <name evidence="21" type="ORF">SGUI_3149</name>
</gene>
<dbReference type="GO" id="GO:2001295">
    <property type="term" value="P:malonyl-CoA biosynthetic process"/>
    <property type="evidence" value="ECO:0007669"/>
    <property type="project" value="UniProtKB-UniPathway"/>
</dbReference>
<organism evidence="21 22">
    <name type="scientific">Serinicoccus hydrothermalis</name>
    <dbReference type="NCBI Taxonomy" id="1758689"/>
    <lineage>
        <taxon>Bacteria</taxon>
        <taxon>Bacillati</taxon>
        <taxon>Actinomycetota</taxon>
        <taxon>Actinomycetes</taxon>
        <taxon>Micrococcales</taxon>
        <taxon>Ornithinimicrobiaceae</taxon>
        <taxon>Serinicoccus</taxon>
    </lineage>
</organism>
<dbReference type="PROSITE" id="PS50989">
    <property type="entry name" value="COA_CT_CTER"/>
    <property type="match status" value="1"/>
</dbReference>
<dbReference type="RefSeq" id="WP_066641950.1">
    <property type="nucleotide sequence ID" value="NZ_CP014989.1"/>
</dbReference>
<dbReference type="UniPathway" id="UPA00655">
    <property type="reaction ID" value="UER00711"/>
</dbReference>
<keyword evidence="11" id="KW-0863">Zinc-finger</keyword>
<dbReference type="InterPro" id="IPR029045">
    <property type="entry name" value="ClpP/crotonase-like_dom_sf"/>
</dbReference>
<proteinExistence type="inferred from homology"/>
<comment type="similarity">
    <text evidence="3">In the C-terminal section; belongs to the AccA family.</text>
</comment>
<evidence type="ECO:0000256" key="17">
    <source>
        <dbReference type="ARBA" id="ARBA00049152"/>
    </source>
</evidence>
<evidence type="ECO:0000256" key="11">
    <source>
        <dbReference type="ARBA" id="ARBA00022771"/>
    </source>
</evidence>
<evidence type="ECO:0000256" key="5">
    <source>
        <dbReference type="ARBA" id="ARBA00011664"/>
    </source>
</evidence>
<dbReference type="GO" id="GO:0016743">
    <property type="term" value="F:carboxyl- or carbamoyltransferase activity"/>
    <property type="evidence" value="ECO:0007669"/>
    <property type="project" value="InterPro"/>
</dbReference>
<dbReference type="GO" id="GO:0009317">
    <property type="term" value="C:acetyl-CoA carboxylase complex"/>
    <property type="evidence" value="ECO:0007669"/>
    <property type="project" value="InterPro"/>
</dbReference>
<evidence type="ECO:0000313" key="22">
    <source>
        <dbReference type="Proteomes" id="UP000092482"/>
    </source>
</evidence>
<dbReference type="InterPro" id="IPR011763">
    <property type="entry name" value="COA_CT_C"/>
</dbReference>
<feature type="compositionally biased region" description="Low complexity" evidence="18">
    <location>
        <begin position="640"/>
        <end position="657"/>
    </location>
</feature>
<sequence length="657" mass="71578">MSDSRERRDHEDPDLDVDDVFGEGGVTPDLLDRRPVVPRTVASLYESRPGLNPTQAVARFMEAVNLQERFGHLRVVDDLIGLQRRVGDTIERYTDKLRNAEARSGTSESARFGIGHFDGERAVVYVVDWSFFAGSLGEVAGEKFVQAAELAEREGLPLISMGASSGVRQHENVLGLVQMQRMAAAANKFQHTTNRPYISVLAGQVWGGMSASAVPVADLIVALEGTDYGFAGRRVIETFEGREVPRGLQSAEANYLDRNVDVLVKDVDELISFVGQVLGSGRTGNRLRVKDSEDALAETGSRTVTAGAEGFSAALWDRQEAKDEVELPRDRRDRDSASPRESLMARYNEIAAGAARLDTEYFLRHVFDGAVPFYNHVRFEDQKTYPSIIAALATLGGQSFMVIGDQPSYTISGGYVGKRPANPSPEDFEYAVRMMTAAERWDLPIVFFTDTLGAMPSMAAERRGQSRAIAQSIKRAASHPFPTISVITGAMGSGGGLATTPFGRETIMLDSALGFVSEPRSTASILYSVANPSVEQVGMTLETMKASALDLKAQGLVDTIVHDADNPEATVRELRGAIVKGYNDQHGLNPRRLRRQADERLRPRTLGKLATTDERGGHEEQPQQQHQGADRPDYEPAPAPEADAGDAPATTPEPESD</sequence>
<comment type="function">
    <text evidence="16">Component of the acetyl coenzyme A carboxylase (ACC) complex. Biotin carboxylase (BC) catalyzes the carboxylation of biotin on its carrier protein (BCCP) and then the CO(2) group is transferred by the transcarboxylase to acetyl-CoA to form malonyl-CoA.</text>
</comment>
<comment type="subcellular location">
    <subcellularLocation>
        <location evidence="2">Cytoplasm</location>
    </subcellularLocation>
</comment>
<evidence type="ECO:0000256" key="14">
    <source>
        <dbReference type="ARBA" id="ARBA00023098"/>
    </source>
</evidence>
<keyword evidence="10" id="KW-0547">Nucleotide-binding</keyword>
<keyword evidence="11" id="KW-0862">Zinc</keyword>
<dbReference type="AlphaFoldDB" id="A0A1B1NGJ5"/>
<dbReference type="Pfam" id="PF01039">
    <property type="entry name" value="Carboxyl_trans"/>
    <property type="match status" value="1"/>
</dbReference>
<evidence type="ECO:0000313" key="21">
    <source>
        <dbReference type="EMBL" id="ANS80545.1"/>
    </source>
</evidence>
<evidence type="ECO:0000256" key="13">
    <source>
        <dbReference type="ARBA" id="ARBA00022840"/>
    </source>
</evidence>
<evidence type="ECO:0000256" key="15">
    <source>
        <dbReference type="ARBA" id="ARBA00023160"/>
    </source>
</evidence>
<feature type="compositionally biased region" description="Basic and acidic residues" evidence="18">
    <location>
        <begin position="611"/>
        <end position="621"/>
    </location>
</feature>
<comment type="subunit">
    <text evidence="5">Acetyl-CoA carboxylase is a heterotetramer composed of biotin carboxyl carrier protein (AccB), biotin carboxylase (AccC) and two subunits of ACCase subunit beta/alpha.</text>
</comment>
<dbReference type="SUPFAM" id="SSF52096">
    <property type="entry name" value="ClpP/crotonase"/>
    <property type="match status" value="2"/>
</dbReference>
<dbReference type="Pfam" id="PF03255">
    <property type="entry name" value="ACCA"/>
    <property type="match status" value="1"/>
</dbReference>
<evidence type="ECO:0000259" key="19">
    <source>
        <dbReference type="PROSITE" id="PS50980"/>
    </source>
</evidence>
<protein>
    <recommendedName>
        <fullName evidence="7">Acetyl-coenzyme A carboxylase carboxyl transferase subunits beta/alpha</fullName>
        <ecNumber evidence="6">2.1.3.15</ecNumber>
    </recommendedName>
</protein>
<comment type="cofactor">
    <cofactor evidence="1">
        <name>Zn(2+)</name>
        <dbReference type="ChEBI" id="CHEBI:29105"/>
    </cofactor>
</comment>
<name>A0A1B1NGJ5_9MICO</name>
<dbReference type="EC" id="2.1.3.15" evidence="6"/>
<keyword evidence="13" id="KW-0067">ATP-binding</keyword>
<feature type="region of interest" description="Disordered" evidence="18">
    <location>
        <begin position="582"/>
        <end position="657"/>
    </location>
</feature>
<dbReference type="PANTHER" id="PTHR42995">
    <property type="entry name" value="ACETYL-COENZYME A CARBOXYLASE CARBOXYL TRANSFERASE SUBUNIT BETA, CHLOROPLASTIC"/>
    <property type="match status" value="1"/>
</dbReference>
<accession>A0A1B1NGJ5</accession>
<feature type="compositionally biased region" description="Acidic residues" evidence="18">
    <location>
        <begin position="12"/>
        <end position="21"/>
    </location>
</feature>
<keyword evidence="22" id="KW-1185">Reference proteome</keyword>
<evidence type="ECO:0000256" key="6">
    <source>
        <dbReference type="ARBA" id="ARBA00011883"/>
    </source>
</evidence>
<dbReference type="GO" id="GO:0003989">
    <property type="term" value="F:acetyl-CoA carboxylase activity"/>
    <property type="evidence" value="ECO:0007669"/>
    <property type="project" value="InterPro"/>
</dbReference>
<evidence type="ECO:0000256" key="8">
    <source>
        <dbReference type="ARBA" id="ARBA00022516"/>
    </source>
</evidence>
<reference evidence="21 22" key="1">
    <citation type="submission" date="2016-03" db="EMBL/GenBank/DDBJ databases">
        <title>Shallow-sea hydrothermal system.</title>
        <authorList>
            <person name="Tang K."/>
        </authorList>
    </citation>
    <scope>NUCLEOTIDE SEQUENCE [LARGE SCALE GENOMIC DNA]</scope>
    <source>
        <strain evidence="21 22">JLT9</strain>
    </source>
</reference>
<keyword evidence="12" id="KW-0276">Fatty acid metabolism</keyword>
<evidence type="ECO:0000256" key="4">
    <source>
        <dbReference type="ARBA" id="ARBA00010284"/>
    </source>
</evidence>
<dbReference type="GO" id="GO:0008270">
    <property type="term" value="F:zinc ion binding"/>
    <property type="evidence" value="ECO:0007669"/>
    <property type="project" value="UniProtKB-KW"/>
</dbReference>
<evidence type="ECO:0000256" key="7">
    <source>
        <dbReference type="ARBA" id="ARBA00018312"/>
    </source>
</evidence>
<evidence type="ECO:0000256" key="18">
    <source>
        <dbReference type="SAM" id="MobiDB-lite"/>
    </source>
</evidence>
<dbReference type="InterPro" id="IPR011762">
    <property type="entry name" value="COA_CT_N"/>
</dbReference>
<evidence type="ECO:0000256" key="2">
    <source>
        <dbReference type="ARBA" id="ARBA00004496"/>
    </source>
</evidence>
<dbReference type="PANTHER" id="PTHR42995:SF1">
    <property type="entry name" value="MALONATE DECARBOXYLASE BETA SUBUNIT"/>
    <property type="match status" value="1"/>
</dbReference>
<evidence type="ECO:0000256" key="1">
    <source>
        <dbReference type="ARBA" id="ARBA00001947"/>
    </source>
</evidence>
<dbReference type="InterPro" id="IPR001095">
    <property type="entry name" value="Acetyl_CoA_COase_a_su"/>
</dbReference>
<evidence type="ECO:0000256" key="3">
    <source>
        <dbReference type="ARBA" id="ARBA00006276"/>
    </source>
</evidence>
<keyword evidence="15" id="KW-0275">Fatty acid biosynthesis</keyword>
<keyword evidence="14" id="KW-0443">Lipid metabolism</keyword>
<dbReference type="PRINTS" id="PR01070">
    <property type="entry name" value="ACCCTRFRASEB"/>
</dbReference>
<dbReference type="PROSITE" id="PS50980">
    <property type="entry name" value="COA_CT_NTER"/>
    <property type="match status" value="1"/>
</dbReference>
<feature type="domain" description="CoA carboxyltransferase N-terminal" evidence="19">
    <location>
        <begin position="33"/>
        <end position="295"/>
    </location>
</feature>
<evidence type="ECO:0000256" key="10">
    <source>
        <dbReference type="ARBA" id="ARBA00022741"/>
    </source>
</evidence>
<keyword evidence="8" id="KW-0444">Lipid biosynthesis</keyword>
<feature type="compositionally biased region" description="Basic and acidic residues" evidence="18">
    <location>
        <begin position="1"/>
        <end position="11"/>
    </location>
</feature>
<feature type="region of interest" description="Disordered" evidence="18">
    <location>
        <begin position="1"/>
        <end position="32"/>
    </location>
</feature>
<evidence type="ECO:0000256" key="12">
    <source>
        <dbReference type="ARBA" id="ARBA00022832"/>
    </source>
</evidence>
<keyword evidence="11" id="KW-0479">Metal-binding</keyword>
<comment type="catalytic activity">
    <reaction evidence="17">
        <text>N(6)-carboxybiotinyl-L-lysyl-[protein] + acetyl-CoA = N(6)-biotinyl-L-lysyl-[protein] + malonyl-CoA</text>
        <dbReference type="Rhea" id="RHEA:54728"/>
        <dbReference type="Rhea" id="RHEA-COMP:10505"/>
        <dbReference type="Rhea" id="RHEA-COMP:10506"/>
        <dbReference type="ChEBI" id="CHEBI:57288"/>
        <dbReference type="ChEBI" id="CHEBI:57384"/>
        <dbReference type="ChEBI" id="CHEBI:83144"/>
        <dbReference type="ChEBI" id="CHEBI:83145"/>
        <dbReference type="EC" id="2.1.3.15"/>
    </reaction>
</comment>
<evidence type="ECO:0000259" key="20">
    <source>
        <dbReference type="PROSITE" id="PS50989"/>
    </source>
</evidence>
<dbReference type="GO" id="GO:0005524">
    <property type="term" value="F:ATP binding"/>
    <property type="evidence" value="ECO:0007669"/>
    <property type="project" value="UniProtKB-KW"/>
</dbReference>
<dbReference type="InterPro" id="IPR034733">
    <property type="entry name" value="AcCoA_carboxyl_beta"/>
</dbReference>
<keyword evidence="9 21" id="KW-0808">Transferase</keyword>
<keyword evidence="21" id="KW-0436">Ligase</keyword>
<dbReference type="Gene3D" id="3.90.226.10">
    <property type="entry name" value="2-enoyl-CoA Hydratase, Chain A, domain 1"/>
    <property type="match status" value="2"/>
</dbReference>
<dbReference type="InterPro" id="IPR000438">
    <property type="entry name" value="Acetyl_CoA_COase_Trfase_b_su"/>
</dbReference>
<dbReference type="STRING" id="1758689.SGUI_3149"/>
<dbReference type="OrthoDB" id="9772975at2"/>
<feature type="domain" description="CoA carboxyltransferase C-terminal" evidence="20">
    <location>
        <begin position="324"/>
        <end position="584"/>
    </location>
</feature>
<dbReference type="KEGG" id="serj:SGUI_3149"/>
<evidence type="ECO:0000256" key="9">
    <source>
        <dbReference type="ARBA" id="ARBA00022679"/>
    </source>
</evidence>
<dbReference type="Proteomes" id="UP000092482">
    <property type="component" value="Chromosome"/>
</dbReference>
<dbReference type="GO" id="GO:0006633">
    <property type="term" value="P:fatty acid biosynthetic process"/>
    <property type="evidence" value="ECO:0007669"/>
    <property type="project" value="UniProtKB-KW"/>
</dbReference>
<comment type="similarity">
    <text evidence="4">In the N-terminal section; belongs to the AccD/PCCB family.</text>
</comment>
<evidence type="ECO:0000256" key="16">
    <source>
        <dbReference type="ARBA" id="ARBA00025280"/>
    </source>
</evidence>
<dbReference type="EMBL" id="CP014989">
    <property type="protein sequence ID" value="ANS80545.1"/>
    <property type="molecule type" value="Genomic_DNA"/>
</dbReference>